<dbReference type="Gene3D" id="3.40.30.10">
    <property type="entry name" value="Glutaredoxin"/>
    <property type="match status" value="1"/>
</dbReference>
<keyword evidence="4" id="KW-1015">Disulfide bond</keyword>
<reference evidence="9 10" key="1">
    <citation type="submission" date="2019-10" db="EMBL/GenBank/DDBJ databases">
        <title>Corynebacterium sp novel species isolated from the respiratory tract of Marmot.</title>
        <authorList>
            <person name="Zhang G."/>
        </authorList>
    </citation>
    <scope>NUCLEOTIDE SEQUENCE [LARGE SCALE GENOMIC DNA]</scope>
    <source>
        <strain evidence="9 10">336</strain>
    </source>
</reference>
<dbReference type="PANTHER" id="PTHR42852:SF6">
    <property type="entry name" value="THIOL:DISULFIDE INTERCHANGE PROTEIN DSBE"/>
    <property type="match status" value="1"/>
</dbReference>
<evidence type="ECO:0000313" key="9">
    <source>
        <dbReference type="EMBL" id="KAB3522635.1"/>
    </source>
</evidence>
<comment type="subcellular location">
    <subcellularLocation>
        <location evidence="1">Cell envelope</location>
    </subcellularLocation>
</comment>
<dbReference type="InterPro" id="IPR036249">
    <property type="entry name" value="Thioredoxin-like_sf"/>
</dbReference>
<feature type="domain" description="Thioredoxin" evidence="8">
    <location>
        <begin position="109"/>
        <end position="253"/>
    </location>
</feature>
<dbReference type="RefSeq" id="WP_151843562.1">
    <property type="nucleotide sequence ID" value="NZ_WBZJ01000001.1"/>
</dbReference>
<keyword evidence="10" id="KW-1185">Reference proteome</keyword>
<evidence type="ECO:0000259" key="8">
    <source>
        <dbReference type="PROSITE" id="PS51352"/>
    </source>
</evidence>
<keyword evidence="3" id="KW-0735">Signal-anchor</keyword>
<dbReference type="InterPro" id="IPR050553">
    <property type="entry name" value="Thioredoxin_ResA/DsbE_sf"/>
</dbReference>
<feature type="transmembrane region" description="Helical" evidence="7">
    <location>
        <begin position="34"/>
        <end position="54"/>
    </location>
</feature>
<accession>A0ABQ6VEE1</accession>
<gene>
    <name evidence="9" type="ORF">F8377_00095</name>
</gene>
<evidence type="ECO:0000256" key="3">
    <source>
        <dbReference type="ARBA" id="ARBA00022968"/>
    </source>
</evidence>
<keyword evidence="7" id="KW-0472">Membrane</keyword>
<dbReference type="SUPFAM" id="SSF52833">
    <property type="entry name" value="Thioredoxin-like"/>
    <property type="match status" value="1"/>
</dbReference>
<feature type="region of interest" description="Disordered" evidence="6">
    <location>
        <begin position="1"/>
        <end position="29"/>
    </location>
</feature>
<dbReference type="PANTHER" id="PTHR42852">
    <property type="entry name" value="THIOL:DISULFIDE INTERCHANGE PROTEIN DSBE"/>
    <property type="match status" value="1"/>
</dbReference>
<keyword evidence="7" id="KW-0812">Transmembrane</keyword>
<dbReference type="InterPro" id="IPR017937">
    <property type="entry name" value="Thioredoxin_CS"/>
</dbReference>
<evidence type="ECO:0000256" key="4">
    <source>
        <dbReference type="ARBA" id="ARBA00023157"/>
    </source>
</evidence>
<proteinExistence type="predicted"/>
<feature type="compositionally biased region" description="Low complexity" evidence="6">
    <location>
        <begin position="66"/>
        <end position="80"/>
    </location>
</feature>
<name>A0ABQ6VEE1_9CORY</name>
<feature type="compositionally biased region" description="Polar residues" evidence="6">
    <location>
        <begin position="1"/>
        <end position="15"/>
    </location>
</feature>
<evidence type="ECO:0000256" key="1">
    <source>
        <dbReference type="ARBA" id="ARBA00004196"/>
    </source>
</evidence>
<comment type="caution">
    <text evidence="9">The sequence shown here is derived from an EMBL/GenBank/DDBJ whole genome shotgun (WGS) entry which is preliminary data.</text>
</comment>
<evidence type="ECO:0000256" key="5">
    <source>
        <dbReference type="ARBA" id="ARBA00023284"/>
    </source>
</evidence>
<evidence type="ECO:0000313" key="10">
    <source>
        <dbReference type="Proteomes" id="UP000436181"/>
    </source>
</evidence>
<protein>
    <submittedName>
        <fullName evidence="9">Redoxin family protein</fullName>
    </submittedName>
</protein>
<keyword evidence="2" id="KW-0201">Cytochrome c-type biogenesis</keyword>
<keyword evidence="7" id="KW-1133">Transmembrane helix</keyword>
<keyword evidence="5" id="KW-0676">Redox-active center</keyword>
<organism evidence="9 10">
    <name type="scientific">Corynebacterium zhongnanshanii</name>
    <dbReference type="NCBI Taxonomy" id="2768834"/>
    <lineage>
        <taxon>Bacteria</taxon>
        <taxon>Bacillati</taxon>
        <taxon>Actinomycetota</taxon>
        <taxon>Actinomycetes</taxon>
        <taxon>Mycobacteriales</taxon>
        <taxon>Corynebacteriaceae</taxon>
        <taxon>Corynebacterium</taxon>
    </lineage>
</organism>
<evidence type="ECO:0000256" key="2">
    <source>
        <dbReference type="ARBA" id="ARBA00022748"/>
    </source>
</evidence>
<dbReference type="Pfam" id="PF08534">
    <property type="entry name" value="Redoxin"/>
    <property type="match status" value="1"/>
</dbReference>
<dbReference type="InterPro" id="IPR013740">
    <property type="entry name" value="Redoxin"/>
</dbReference>
<dbReference type="InterPro" id="IPR013766">
    <property type="entry name" value="Thioredoxin_domain"/>
</dbReference>
<evidence type="ECO:0000256" key="6">
    <source>
        <dbReference type="SAM" id="MobiDB-lite"/>
    </source>
</evidence>
<evidence type="ECO:0000256" key="7">
    <source>
        <dbReference type="SAM" id="Phobius"/>
    </source>
</evidence>
<dbReference type="CDD" id="cd02966">
    <property type="entry name" value="TlpA_like_family"/>
    <property type="match status" value="1"/>
</dbReference>
<sequence>MASEEQNNPVEQPSAEQPFAEQPPRASAERRTRVIIVAVTVIVGLIVAAIPLIAGMTSPSDSAHNTTHSAEGTEATAASADPGNAQDPQLKDVSVDTPVACPEATQQPQEPSSELADVNLPCLTTGGQPTEHSLGQQLAGKVSVVNVWAWWCGPCREELPIMNAVRHSHPEWNVVGVHMAQEAQAGVDFLKTTGATDLPSYQDSSHTFDTATKIPQVVPITLVYREDGTRAGMFTTAFTSEEQLVTAVTNALHNGKN</sequence>
<dbReference type="Proteomes" id="UP000436181">
    <property type="component" value="Unassembled WGS sequence"/>
</dbReference>
<dbReference type="PROSITE" id="PS00194">
    <property type="entry name" value="THIOREDOXIN_1"/>
    <property type="match status" value="1"/>
</dbReference>
<feature type="region of interest" description="Disordered" evidence="6">
    <location>
        <begin position="58"/>
        <end position="91"/>
    </location>
</feature>
<dbReference type="PROSITE" id="PS51352">
    <property type="entry name" value="THIOREDOXIN_2"/>
    <property type="match status" value="1"/>
</dbReference>
<dbReference type="EMBL" id="WBZJ01000001">
    <property type="protein sequence ID" value="KAB3522635.1"/>
    <property type="molecule type" value="Genomic_DNA"/>
</dbReference>